<keyword evidence="3" id="KW-0732">Signal</keyword>
<dbReference type="GeneID" id="115456740"/>
<dbReference type="InParanoid" id="A0A6P7WVH0"/>
<dbReference type="RefSeq" id="XP_030041869.1">
    <property type="nucleotide sequence ID" value="XM_030186009.1"/>
</dbReference>
<evidence type="ECO:0000256" key="1">
    <source>
        <dbReference type="PROSITE-ProRule" id="PRU00206"/>
    </source>
</evidence>
<gene>
    <name evidence="6" type="primary">TNFRSF9</name>
</gene>
<dbReference type="PANTHER" id="PTHR47139">
    <property type="entry name" value="TUMOR NECROSIS FACTOR RECEPTOR SUPERFAMILY MEMBER 9"/>
    <property type="match status" value="1"/>
</dbReference>
<feature type="domain" description="TNFR-Cys" evidence="4">
    <location>
        <begin position="52"/>
        <end position="92"/>
    </location>
</feature>
<evidence type="ECO:0000259" key="4">
    <source>
        <dbReference type="PROSITE" id="PS50050"/>
    </source>
</evidence>
<dbReference type="PROSITE" id="PS50050">
    <property type="entry name" value="TNFR_NGFR_2"/>
    <property type="match status" value="1"/>
</dbReference>
<organism evidence="5 6">
    <name type="scientific">Microcaecilia unicolor</name>
    <dbReference type="NCBI Taxonomy" id="1415580"/>
    <lineage>
        <taxon>Eukaryota</taxon>
        <taxon>Metazoa</taxon>
        <taxon>Chordata</taxon>
        <taxon>Craniata</taxon>
        <taxon>Vertebrata</taxon>
        <taxon>Euteleostomi</taxon>
        <taxon>Amphibia</taxon>
        <taxon>Gymnophiona</taxon>
        <taxon>Siphonopidae</taxon>
        <taxon>Microcaecilia</taxon>
    </lineage>
</organism>
<keyword evidence="2" id="KW-1133">Transmembrane helix</keyword>
<accession>A0A6P7WVH0</accession>
<proteinExistence type="predicted"/>
<keyword evidence="2" id="KW-0472">Membrane</keyword>
<dbReference type="InterPro" id="IPR001368">
    <property type="entry name" value="TNFR/NGFR_Cys_rich_reg"/>
</dbReference>
<dbReference type="Proteomes" id="UP000515156">
    <property type="component" value="Chromosome 13"/>
</dbReference>
<dbReference type="OrthoDB" id="9423210at2759"/>
<feature type="disulfide bond" evidence="1">
    <location>
        <begin position="53"/>
        <end position="68"/>
    </location>
</feature>
<dbReference type="GO" id="GO:0042127">
    <property type="term" value="P:regulation of cell population proliferation"/>
    <property type="evidence" value="ECO:0007669"/>
    <property type="project" value="TreeGrafter"/>
</dbReference>
<keyword evidence="1" id="KW-1015">Disulfide bond</keyword>
<feature type="disulfide bond" evidence="1">
    <location>
        <begin position="74"/>
        <end position="92"/>
    </location>
</feature>
<evidence type="ECO:0000256" key="3">
    <source>
        <dbReference type="SAM" id="SignalP"/>
    </source>
</evidence>
<evidence type="ECO:0000313" key="6">
    <source>
        <dbReference type="RefSeq" id="XP_030041869.1"/>
    </source>
</evidence>
<evidence type="ECO:0000256" key="2">
    <source>
        <dbReference type="SAM" id="Phobius"/>
    </source>
</evidence>
<keyword evidence="6" id="KW-0675">Receptor</keyword>
<dbReference type="PANTHER" id="PTHR47139:SF1">
    <property type="entry name" value="TUMOR NECROSIS FACTOR RECEPTOR SUPERFAMILY MEMBER 9"/>
    <property type="match status" value="1"/>
</dbReference>
<feature type="transmembrane region" description="Helical" evidence="2">
    <location>
        <begin position="185"/>
        <end position="212"/>
    </location>
</feature>
<keyword evidence="2" id="KW-0812">Transmembrane</keyword>
<protein>
    <submittedName>
        <fullName evidence="6">Tumor necrosis factor receptor superfamily member 9</fullName>
    </submittedName>
</protein>
<dbReference type="GO" id="GO:0038023">
    <property type="term" value="F:signaling receptor activity"/>
    <property type="evidence" value="ECO:0007669"/>
    <property type="project" value="TreeGrafter"/>
</dbReference>
<feature type="chain" id="PRO_5027680917" evidence="3">
    <location>
        <begin position="25"/>
        <end position="262"/>
    </location>
</feature>
<dbReference type="SUPFAM" id="SSF57586">
    <property type="entry name" value="TNF receptor-like"/>
    <property type="match status" value="1"/>
</dbReference>
<dbReference type="SMART" id="SM00208">
    <property type="entry name" value="TNFR"/>
    <property type="match status" value="2"/>
</dbReference>
<dbReference type="FunCoup" id="A0A6P7WVH0">
    <property type="interactions" value="674"/>
</dbReference>
<dbReference type="Gene3D" id="2.10.50.10">
    <property type="entry name" value="Tumor Necrosis Factor Receptor, subunit A, domain 2"/>
    <property type="match status" value="2"/>
</dbReference>
<dbReference type="AlphaFoldDB" id="A0A6P7WVH0"/>
<sequence length="262" mass="28441">MEHTFPGLLFVMLLAVNLRNLVSAKIPCEGAKSQVCPPGTFYNTTNCAGCARCPAGSYSDQSSTRSYCNKCRMCRGIFTYKRSCSSTRNAECECAAGFTCRGENCGSCMQTCEAGQEATEDNCRSCPPGTFSSETHVRCKPWLNCTAQGLVVMNNGTNKTDVVCGPAPSADVPVEGIPYNPEEGIMVHIIFIILSVLFVMCVVLFTLYLMVWSKKKVKDGFKPVPNLQLIQTAQQEDACSCRFPEEEEGEGGTTTYQAALSA</sequence>
<name>A0A6P7WVH0_9AMPH</name>
<dbReference type="Pfam" id="PF00020">
    <property type="entry name" value="TNFR_c6"/>
    <property type="match status" value="2"/>
</dbReference>
<feature type="repeat" description="TNFR-Cys" evidence="1">
    <location>
        <begin position="52"/>
        <end position="92"/>
    </location>
</feature>
<reference evidence="6" key="1">
    <citation type="submission" date="2025-08" db="UniProtKB">
        <authorList>
            <consortium name="RefSeq"/>
        </authorList>
    </citation>
    <scope>IDENTIFICATION</scope>
</reference>
<dbReference type="CTD" id="3604"/>
<keyword evidence="5" id="KW-1185">Reference proteome</keyword>
<feature type="disulfide bond" evidence="1">
    <location>
        <begin position="71"/>
        <end position="84"/>
    </location>
</feature>
<dbReference type="KEGG" id="muo:115456740"/>
<feature type="signal peptide" evidence="3">
    <location>
        <begin position="1"/>
        <end position="24"/>
    </location>
</feature>
<evidence type="ECO:0000313" key="5">
    <source>
        <dbReference type="Proteomes" id="UP000515156"/>
    </source>
</evidence>